<dbReference type="Gene3D" id="6.10.340.10">
    <property type="match status" value="1"/>
</dbReference>
<dbReference type="InterPro" id="IPR036890">
    <property type="entry name" value="HATPase_C_sf"/>
</dbReference>
<keyword evidence="8" id="KW-0472">Membrane</keyword>
<dbReference type="InterPro" id="IPR003661">
    <property type="entry name" value="HisK_dim/P_dom"/>
</dbReference>
<dbReference type="Gene3D" id="3.30.565.10">
    <property type="entry name" value="Histidine kinase-like ATPase, C-terminal domain"/>
    <property type="match status" value="1"/>
</dbReference>
<feature type="transmembrane region" description="Helical" evidence="8">
    <location>
        <begin position="7"/>
        <end position="29"/>
    </location>
</feature>
<protein>
    <recommendedName>
        <fullName evidence="3">histidine kinase</fullName>
        <ecNumber evidence="3">2.7.13.3</ecNumber>
    </recommendedName>
</protein>
<dbReference type="CDD" id="cd00082">
    <property type="entry name" value="HisKA"/>
    <property type="match status" value="1"/>
</dbReference>
<dbReference type="SMART" id="SM00387">
    <property type="entry name" value="HATPase_c"/>
    <property type="match status" value="1"/>
</dbReference>
<dbReference type="InterPro" id="IPR004358">
    <property type="entry name" value="Sig_transdc_His_kin-like_C"/>
</dbReference>
<dbReference type="SMART" id="SM00304">
    <property type="entry name" value="HAMP"/>
    <property type="match status" value="2"/>
</dbReference>
<feature type="domain" description="Histidine kinase" evidence="9">
    <location>
        <begin position="632"/>
        <end position="864"/>
    </location>
</feature>
<dbReference type="RefSeq" id="WP_209767584.1">
    <property type="nucleotide sequence ID" value="NZ_JAGINP010000012.1"/>
</dbReference>
<evidence type="ECO:0000256" key="5">
    <source>
        <dbReference type="ARBA" id="ARBA00022679"/>
    </source>
</evidence>
<feature type="coiled-coil region" evidence="7">
    <location>
        <begin position="596"/>
        <end position="623"/>
    </location>
</feature>
<dbReference type="EMBL" id="JAGINP010000012">
    <property type="protein sequence ID" value="MBP2293653.1"/>
    <property type="molecule type" value="Genomic_DNA"/>
</dbReference>
<dbReference type="PANTHER" id="PTHR43065">
    <property type="entry name" value="SENSOR HISTIDINE KINASE"/>
    <property type="match status" value="1"/>
</dbReference>
<keyword evidence="12" id="KW-1185">Reference proteome</keyword>
<evidence type="ECO:0000256" key="1">
    <source>
        <dbReference type="ARBA" id="ARBA00000085"/>
    </source>
</evidence>
<dbReference type="GO" id="GO:0016301">
    <property type="term" value="F:kinase activity"/>
    <property type="evidence" value="ECO:0007669"/>
    <property type="project" value="UniProtKB-KW"/>
</dbReference>
<proteinExistence type="predicted"/>
<dbReference type="Proteomes" id="UP000781958">
    <property type="component" value="Unassembled WGS sequence"/>
</dbReference>
<sequence>MRIRYRIALVGGVPVAVAAVIAVSGWLLLSRSEKVYEAAVLAGSVYRDVTAATAARVDYLQVAPDERGPRAERFRSFAESARSELASLGAAMRGTQHEPALTAAAAVLDRSISLINIFVGVTRENDALVADMARHAATLIGLTDRARARQHASNVDLLGSLTEADQRLRDSREIVDRAHELREAMLSVARSEAEQVAGLVATAAQPTRSRDVRREVDRLITSARHIQQALLRTDTPSGHGEAVELAQRYAAAVDGLQRAVAAVRDARARQTAEVARFEREADALATLNDGAEATRVGLLVPVVRALALSGLLDRQPGVAALVAETPPLLPAFARLLDGQAEIGRANAALEAAQRASAEAASAIEALTARILTLRTTGYTAIQDEVVQLLAFSIQANDTEQETQNVAVVSLRLGRQAADAVARRDAEAADAVVGDAERLLAVVRGLPMSPLLQDEVVAAIEKWRDSLGKTAMGLRRLNATLVAMDDDSAMMVETARQLDETFREQAASIGALLTRVLLVGATIGLLLGGGTALVVARSISRPVLRLKEQMVRLAADPQAANPLAGRIDGTGRQDEFGEMARAAAFFLGEIGRREGALRHAKDQADRALLELRQTQADLIQAEKMASLGQLVAGVAHEINTPLGNALMGASHLSDRLAQLSHAAAGGTLRKKGFDQFMAGAEELTRLMLINLDRATRLVQSFKSVAADQTSGDRRRFDLRAYLDELVTSLNPSWRRAGHAVRIDCPDSIDIDGHPGILAQILTNFVMNSVVHGFDDGRAGLLSIKAGLIDEDTVELVYTDTGKGIDPAHLGRIFDPFFTTKRSKGSTGLGLHIVYNLVTSKLGGRIAVESAPGQGVCFTIRFPRRVTTVSLP</sequence>
<keyword evidence="8" id="KW-1133">Transmembrane helix</keyword>
<evidence type="ECO:0000256" key="3">
    <source>
        <dbReference type="ARBA" id="ARBA00012438"/>
    </source>
</evidence>
<accession>A0ABS4SM62</accession>
<gene>
    <name evidence="11" type="ORF">J2851_003437</name>
</gene>
<evidence type="ECO:0000313" key="11">
    <source>
        <dbReference type="EMBL" id="MBP2293653.1"/>
    </source>
</evidence>
<dbReference type="PRINTS" id="PR00344">
    <property type="entry name" value="BCTRLSENSOR"/>
</dbReference>
<evidence type="ECO:0000313" key="12">
    <source>
        <dbReference type="Proteomes" id="UP000781958"/>
    </source>
</evidence>
<organism evidence="11 12">
    <name type="scientific">Azospirillum rugosum</name>
    <dbReference type="NCBI Taxonomy" id="416170"/>
    <lineage>
        <taxon>Bacteria</taxon>
        <taxon>Pseudomonadati</taxon>
        <taxon>Pseudomonadota</taxon>
        <taxon>Alphaproteobacteria</taxon>
        <taxon>Rhodospirillales</taxon>
        <taxon>Azospirillaceae</taxon>
        <taxon>Azospirillum</taxon>
    </lineage>
</organism>
<keyword evidence="8" id="KW-0812">Transmembrane</keyword>
<dbReference type="SUPFAM" id="SSF47384">
    <property type="entry name" value="Homodimeric domain of signal transducing histidine kinase"/>
    <property type="match status" value="1"/>
</dbReference>
<comment type="caution">
    <text evidence="11">The sequence shown here is derived from an EMBL/GenBank/DDBJ whole genome shotgun (WGS) entry which is preliminary data.</text>
</comment>
<comment type="catalytic activity">
    <reaction evidence="1">
        <text>ATP + protein L-histidine = ADP + protein N-phospho-L-histidine.</text>
        <dbReference type="EC" id="2.7.13.3"/>
    </reaction>
</comment>
<evidence type="ECO:0000256" key="7">
    <source>
        <dbReference type="SAM" id="Coils"/>
    </source>
</evidence>
<keyword evidence="4" id="KW-0597">Phosphoprotein</keyword>
<keyword evidence="7" id="KW-0175">Coiled coil</keyword>
<reference evidence="11 12" key="1">
    <citation type="submission" date="2021-03" db="EMBL/GenBank/DDBJ databases">
        <title>Genomic Encyclopedia of Type Strains, Phase III (KMG-III): the genomes of soil and plant-associated and newly described type strains.</title>
        <authorList>
            <person name="Whitman W."/>
        </authorList>
    </citation>
    <scope>NUCLEOTIDE SEQUENCE [LARGE SCALE GENOMIC DNA]</scope>
    <source>
        <strain evidence="11 12">IMMIB AFH-6</strain>
    </source>
</reference>
<evidence type="ECO:0000256" key="8">
    <source>
        <dbReference type="SAM" id="Phobius"/>
    </source>
</evidence>
<evidence type="ECO:0000259" key="9">
    <source>
        <dbReference type="PROSITE" id="PS50109"/>
    </source>
</evidence>
<dbReference type="InterPro" id="IPR003660">
    <property type="entry name" value="HAMP_dom"/>
</dbReference>
<dbReference type="Pfam" id="PF00672">
    <property type="entry name" value="HAMP"/>
    <property type="match status" value="1"/>
</dbReference>
<dbReference type="InterPro" id="IPR005467">
    <property type="entry name" value="His_kinase_dom"/>
</dbReference>
<dbReference type="PROSITE" id="PS50109">
    <property type="entry name" value="HIS_KIN"/>
    <property type="match status" value="1"/>
</dbReference>
<evidence type="ECO:0000256" key="2">
    <source>
        <dbReference type="ARBA" id="ARBA00004370"/>
    </source>
</evidence>
<dbReference type="PROSITE" id="PS50885">
    <property type="entry name" value="HAMP"/>
    <property type="match status" value="1"/>
</dbReference>
<comment type="subcellular location">
    <subcellularLocation>
        <location evidence="2">Membrane</location>
    </subcellularLocation>
</comment>
<dbReference type="Pfam" id="PF02518">
    <property type="entry name" value="HATPase_c"/>
    <property type="match status" value="1"/>
</dbReference>
<feature type="domain" description="HAMP" evidence="10">
    <location>
        <begin position="536"/>
        <end position="594"/>
    </location>
</feature>
<dbReference type="EC" id="2.7.13.3" evidence="3"/>
<evidence type="ECO:0000259" key="10">
    <source>
        <dbReference type="PROSITE" id="PS50885"/>
    </source>
</evidence>
<keyword evidence="5" id="KW-0808">Transferase</keyword>
<dbReference type="SUPFAM" id="SSF55874">
    <property type="entry name" value="ATPase domain of HSP90 chaperone/DNA topoisomerase II/histidine kinase"/>
    <property type="match status" value="1"/>
</dbReference>
<keyword evidence="6 11" id="KW-0418">Kinase</keyword>
<dbReference type="SMART" id="SM00388">
    <property type="entry name" value="HisKA"/>
    <property type="match status" value="1"/>
</dbReference>
<evidence type="ECO:0000256" key="6">
    <source>
        <dbReference type="ARBA" id="ARBA00022777"/>
    </source>
</evidence>
<dbReference type="Gene3D" id="1.10.287.130">
    <property type="match status" value="1"/>
</dbReference>
<dbReference type="InterPro" id="IPR036097">
    <property type="entry name" value="HisK_dim/P_sf"/>
</dbReference>
<evidence type="ECO:0000256" key="4">
    <source>
        <dbReference type="ARBA" id="ARBA00022553"/>
    </source>
</evidence>
<dbReference type="InterPro" id="IPR003594">
    <property type="entry name" value="HATPase_dom"/>
</dbReference>
<name>A0ABS4SM62_9PROT</name>